<dbReference type="PANTHER" id="PTHR31642">
    <property type="entry name" value="TRICHOTHECENE 3-O-ACETYLTRANSFERASE"/>
    <property type="match status" value="1"/>
</dbReference>
<keyword evidence="1 3" id="KW-0808">Transferase</keyword>
<sequence>MDSNSPTRLFPLSRSHEPASVALSILDATVVRFAPTGAIWLFEDFAADENTLLRHLQASLIQTLDRFPQWAGQLQWAPFQPGRTHRPMIAFNTASDPGVEWSVVRLAQPIASFAPTASERARNGAWAGDAFTQNIFLSETRLALANLRDYEGLPAMTIQITLFDGAGFAIGIKMAHCLADAQALMVFVHQWAAACRVLHGHANAISPMDDPVFDPSVLDAKASGDIHAETPDPALLATARSLPLHRFDWWETSDPDYPPAMVPNTENSRPSSEYLPPDTTLSPSTPAPWATWDGSKQVTYTQLHFTGPELDHLRHLARSQLPTSHSPETGPPIISRLDALLAHIWQLITQARALQHCPDQVYLNVTLGARPRLIPPLPPSSLGSPIFIAHAHARATDICASPLGHTAARIRAAIQHFQPDTLGAMLYDAGREVAPQRLWQGFMGQRHTLVTSWLRTGVYDVGFDGRALRPRYVHAVIPKMDGCLQVMDSGVLDGGIDLAVYLDAETAQWVVDHRWDLDGYLVDS</sequence>
<dbReference type="GO" id="GO:0016747">
    <property type="term" value="F:acyltransferase activity, transferring groups other than amino-acyl groups"/>
    <property type="evidence" value="ECO:0007669"/>
    <property type="project" value="TreeGrafter"/>
</dbReference>
<reference evidence="3 4" key="1">
    <citation type="submission" date="2019-04" db="EMBL/GenBank/DDBJ databases">
        <title>Friends and foes A comparative genomics studyof 23 Aspergillus species from section Flavi.</title>
        <authorList>
            <consortium name="DOE Joint Genome Institute"/>
            <person name="Kjaerbolling I."/>
            <person name="Vesth T."/>
            <person name="Frisvad J.C."/>
            <person name="Nybo J.L."/>
            <person name="Theobald S."/>
            <person name="Kildgaard S."/>
            <person name="Isbrandt T."/>
            <person name="Kuo A."/>
            <person name="Sato A."/>
            <person name="Lyhne E.K."/>
            <person name="Kogle M.E."/>
            <person name="Wiebenga A."/>
            <person name="Kun R.S."/>
            <person name="Lubbers R.J."/>
            <person name="Makela M.R."/>
            <person name="Barry K."/>
            <person name="Chovatia M."/>
            <person name="Clum A."/>
            <person name="Daum C."/>
            <person name="Haridas S."/>
            <person name="He G."/>
            <person name="LaButti K."/>
            <person name="Lipzen A."/>
            <person name="Mondo S."/>
            <person name="Riley R."/>
            <person name="Salamov A."/>
            <person name="Simmons B.A."/>
            <person name="Magnuson J.K."/>
            <person name="Henrissat B."/>
            <person name="Mortensen U.H."/>
            <person name="Larsen T.O."/>
            <person name="Devries R.P."/>
            <person name="Grigoriev I.V."/>
            <person name="Machida M."/>
            <person name="Baker S.E."/>
            <person name="Andersen M.R."/>
        </authorList>
    </citation>
    <scope>NUCLEOTIDE SEQUENCE [LARGE SCALE GENOMIC DNA]</scope>
    <source>
        <strain evidence="3 4">IBT 29228</strain>
    </source>
</reference>
<evidence type="ECO:0000256" key="2">
    <source>
        <dbReference type="SAM" id="MobiDB-lite"/>
    </source>
</evidence>
<feature type="region of interest" description="Disordered" evidence="2">
    <location>
        <begin position="258"/>
        <end position="286"/>
    </location>
</feature>
<dbReference type="EMBL" id="ML736319">
    <property type="protein sequence ID" value="KAE8373326.1"/>
    <property type="molecule type" value="Genomic_DNA"/>
</dbReference>
<dbReference type="InterPro" id="IPR050317">
    <property type="entry name" value="Plant_Fungal_Acyltransferase"/>
</dbReference>
<accession>A0A5N7AVI2</accession>
<dbReference type="PANTHER" id="PTHR31642:SF310">
    <property type="entry name" value="FATTY ALCOHOL:CAFFEOYL-COA ACYLTRANSFERASE"/>
    <property type="match status" value="1"/>
</dbReference>
<dbReference type="Proteomes" id="UP000326198">
    <property type="component" value="Unassembled WGS sequence"/>
</dbReference>
<dbReference type="Pfam" id="PF02458">
    <property type="entry name" value="Transferase"/>
    <property type="match status" value="2"/>
</dbReference>
<evidence type="ECO:0000256" key="1">
    <source>
        <dbReference type="ARBA" id="ARBA00022679"/>
    </source>
</evidence>
<keyword evidence="4" id="KW-1185">Reference proteome</keyword>
<feature type="compositionally biased region" description="Low complexity" evidence="2">
    <location>
        <begin position="275"/>
        <end position="286"/>
    </location>
</feature>
<evidence type="ECO:0000313" key="4">
    <source>
        <dbReference type="Proteomes" id="UP000326198"/>
    </source>
</evidence>
<dbReference type="Gene3D" id="3.30.559.10">
    <property type="entry name" value="Chloramphenicol acetyltransferase-like domain"/>
    <property type="match status" value="2"/>
</dbReference>
<gene>
    <name evidence="3" type="ORF">BDV26DRAFT_297048</name>
</gene>
<protein>
    <submittedName>
        <fullName evidence="3">Transferase family-domain-containing protein</fullName>
    </submittedName>
</protein>
<dbReference type="InterPro" id="IPR023213">
    <property type="entry name" value="CAT-like_dom_sf"/>
</dbReference>
<proteinExistence type="predicted"/>
<name>A0A5N7AVI2_9EURO</name>
<dbReference type="AlphaFoldDB" id="A0A5N7AVI2"/>
<dbReference type="OrthoDB" id="444127at2759"/>
<organism evidence="3 4">
    <name type="scientific">Aspergillus bertholletiae</name>
    <dbReference type="NCBI Taxonomy" id="1226010"/>
    <lineage>
        <taxon>Eukaryota</taxon>
        <taxon>Fungi</taxon>
        <taxon>Dikarya</taxon>
        <taxon>Ascomycota</taxon>
        <taxon>Pezizomycotina</taxon>
        <taxon>Eurotiomycetes</taxon>
        <taxon>Eurotiomycetidae</taxon>
        <taxon>Eurotiales</taxon>
        <taxon>Aspergillaceae</taxon>
        <taxon>Aspergillus</taxon>
        <taxon>Aspergillus subgen. Circumdati</taxon>
    </lineage>
</organism>
<evidence type="ECO:0000313" key="3">
    <source>
        <dbReference type="EMBL" id="KAE8373326.1"/>
    </source>
</evidence>